<feature type="region of interest" description="C-terminal hotdog fold" evidence="9">
    <location>
        <begin position="1060"/>
        <end position="1204"/>
    </location>
</feature>
<dbReference type="InterPro" id="IPR013968">
    <property type="entry name" value="PKS_KR"/>
</dbReference>
<keyword evidence="5" id="KW-0521">NADP</keyword>
<evidence type="ECO:0000259" key="11">
    <source>
        <dbReference type="PROSITE" id="PS52004"/>
    </source>
</evidence>
<dbReference type="GO" id="GO:0032259">
    <property type="term" value="P:methylation"/>
    <property type="evidence" value="ECO:0007669"/>
    <property type="project" value="UniProtKB-KW"/>
</dbReference>
<dbReference type="Pfam" id="PF23114">
    <property type="entry name" value="NAD-bd_HRPKS_sdrA"/>
    <property type="match status" value="1"/>
</dbReference>
<evidence type="ECO:0000256" key="7">
    <source>
        <dbReference type="ARBA" id="ARBA00023268"/>
    </source>
</evidence>
<dbReference type="InterPro" id="IPR029063">
    <property type="entry name" value="SAM-dependent_MTases_sf"/>
</dbReference>
<dbReference type="InterPro" id="IPR049552">
    <property type="entry name" value="PKS_DH_N"/>
</dbReference>
<dbReference type="Pfam" id="PF08659">
    <property type="entry name" value="KR"/>
    <property type="match status" value="1"/>
</dbReference>
<gene>
    <name evidence="13" type="ORF">EJ02DRAFT_481795</name>
</gene>
<dbReference type="InterPro" id="IPR001227">
    <property type="entry name" value="Ac_transferase_dom_sf"/>
</dbReference>
<dbReference type="Gene3D" id="3.90.180.10">
    <property type="entry name" value="Medium-chain alcohol dehydrogenases, catalytic domain"/>
    <property type="match status" value="2"/>
</dbReference>
<dbReference type="EMBL" id="ML976205">
    <property type="protein sequence ID" value="KAF1936191.1"/>
    <property type="molecule type" value="Genomic_DNA"/>
</dbReference>
<feature type="active site" description="Proton acceptor; for dehydratase activity" evidence="9">
    <location>
        <position position="954"/>
    </location>
</feature>
<evidence type="ECO:0000256" key="3">
    <source>
        <dbReference type="ARBA" id="ARBA00022603"/>
    </source>
</evidence>
<evidence type="ECO:0000313" key="13">
    <source>
        <dbReference type="EMBL" id="KAF1936191.1"/>
    </source>
</evidence>
<dbReference type="InterPro" id="IPR014030">
    <property type="entry name" value="Ketoacyl_synth_N"/>
</dbReference>
<dbReference type="Gene3D" id="3.40.366.10">
    <property type="entry name" value="Malonyl-Coenzyme A Acyl Carrier Protein, domain 2"/>
    <property type="match status" value="1"/>
</dbReference>
<dbReference type="Proteomes" id="UP000800038">
    <property type="component" value="Unassembled WGS sequence"/>
</dbReference>
<dbReference type="SUPFAM" id="SSF52151">
    <property type="entry name" value="FabD/lysophospholipase-like"/>
    <property type="match status" value="1"/>
</dbReference>
<dbReference type="SUPFAM" id="SSF53335">
    <property type="entry name" value="S-adenosyl-L-methionine-dependent methyltransferases"/>
    <property type="match status" value="1"/>
</dbReference>
<dbReference type="Pfam" id="PF00109">
    <property type="entry name" value="ketoacyl-synt"/>
    <property type="match status" value="1"/>
</dbReference>
<name>A0A6A5S6A9_9PLEO</name>
<feature type="compositionally biased region" description="Polar residues" evidence="10">
    <location>
        <begin position="25"/>
        <end position="45"/>
    </location>
</feature>
<dbReference type="Pfam" id="PF08240">
    <property type="entry name" value="ADH_N"/>
    <property type="match status" value="1"/>
</dbReference>
<dbReference type="InterPro" id="IPR013154">
    <property type="entry name" value="ADH-like_N"/>
</dbReference>
<dbReference type="Gene3D" id="3.40.50.720">
    <property type="entry name" value="NAD(P)-binding Rossmann-like Domain"/>
    <property type="match status" value="2"/>
</dbReference>
<feature type="domain" description="PKS/mFAS DH" evidence="12">
    <location>
        <begin position="922"/>
        <end position="1204"/>
    </location>
</feature>
<dbReference type="PROSITE" id="PS52019">
    <property type="entry name" value="PKS_MFAS_DH"/>
    <property type="match status" value="1"/>
</dbReference>
<evidence type="ECO:0000256" key="8">
    <source>
        <dbReference type="ARBA" id="ARBA00023315"/>
    </source>
</evidence>
<dbReference type="CDD" id="cd00833">
    <property type="entry name" value="PKS"/>
    <property type="match status" value="1"/>
</dbReference>
<dbReference type="Pfam" id="PF21089">
    <property type="entry name" value="PKS_DH_N"/>
    <property type="match status" value="1"/>
</dbReference>
<dbReference type="Pfam" id="PF00698">
    <property type="entry name" value="Acyl_transf_1"/>
    <property type="match status" value="1"/>
</dbReference>
<dbReference type="InterPro" id="IPR016036">
    <property type="entry name" value="Malonyl_transacylase_ACP-bd"/>
</dbReference>
<dbReference type="Pfam" id="PF16197">
    <property type="entry name" value="KAsynt_C_assoc"/>
    <property type="match status" value="1"/>
</dbReference>
<evidence type="ECO:0000256" key="10">
    <source>
        <dbReference type="SAM" id="MobiDB-lite"/>
    </source>
</evidence>
<dbReference type="Pfam" id="PF00550">
    <property type="entry name" value="PP-binding"/>
    <property type="match status" value="1"/>
</dbReference>
<keyword evidence="3" id="KW-0489">Methyltransferase</keyword>
<dbReference type="GO" id="GO:0016491">
    <property type="term" value="F:oxidoreductase activity"/>
    <property type="evidence" value="ECO:0007669"/>
    <property type="project" value="UniProtKB-KW"/>
</dbReference>
<dbReference type="SMART" id="SM00825">
    <property type="entry name" value="PKS_KS"/>
    <property type="match status" value="1"/>
</dbReference>
<evidence type="ECO:0000313" key="14">
    <source>
        <dbReference type="Proteomes" id="UP000800038"/>
    </source>
</evidence>
<evidence type="ECO:0000259" key="12">
    <source>
        <dbReference type="PROSITE" id="PS52019"/>
    </source>
</evidence>
<dbReference type="Gene3D" id="1.10.1200.10">
    <property type="entry name" value="ACP-like"/>
    <property type="match status" value="1"/>
</dbReference>
<dbReference type="InterPro" id="IPR057326">
    <property type="entry name" value="KR_dom"/>
</dbReference>
<dbReference type="InterPro" id="IPR042104">
    <property type="entry name" value="PKS_dehydratase_sf"/>
</dbReference>
<dbReference type="InterPro" id="IPR013217">
    <property type="entry name" value="Methyltransf_12"/>
</dbReference>
<dbReference type="InterPro" id="IPR009081">
    <property type="entry name" value="PP-bd_ACP"/>
</dbReference>
<organism evidence="13 14">
    <name type="scientific">Clathrospora elynae</name>
    <dbReference type="NCBI Taxonomy" id="706981"/>
    <lineage>
        <taxon>Eukaryota</taxon>
        <taxon>Fungi</taxon>
        <taxon>Dikarya</taxon>
        <taxon>Ascomycota</taxon>
        <taxon>Pezizomycotina</taxon>
        <taxon>Dothideomycetes</taxon>
        <taxon>Pleosporomycetidae</taxon>
        <taxon>Pleosporales</taxon>
        <taxon>Diademaceae</taxon>
        <taxon>Clathrospora</taxon>
    </lineage>
</organism>
<feature type="region of interest" description="N-terminal hotdog fold" evidence="9">
    <location>
        <begin position="922"/>
        <end position="1050"/>
    </location>
</feature>
<keyword evidence="4" id="KW-0808">Transferase</keyword>
<dbReference type="InterPro" id="IPR020843">
    <property type="entry name" value="ER"/>
</dbReference>
<accession>A0A6A5S6A9</accession>
<dbReference type="InterPro" id="IPR020806">
    <property type="entry name" value="PKS_PP-bd"/>
</dbReference>
<dbReference type="SUPFAM" id="SSF55048">
    <property type="entry name" value="Probable ACP-binding domain of malonyl-CoA ACP transacylase"/>
    <property type="match status" value="1"/>
</dbReference>
<dbReference type="InterPro" id="IPR050091">
    <property type="entry name" value="PKS_NRPS_Biosynth_Enz"/>
</dbReference>
<dbReference type="InterPro" id="IPR036736">
    <property type="entry name" value="ACP-like_sf"/>
</dbReference>
<dbReference type="SUPFAM" id="SSF51735">
    <property type="entry name" value="NAD(P)-binding Rossmann-fold domains"/>
    <property type="match status" value="2"/>
</dbReference>
<dbReference type="InterPro" id="IPR016035">
    <property type="entry name" value="Acyl_Trfase/lysoPLipase"/>
</dbReference>
<dbReference type="PANTHER" id="PTHR43775:SF49">
    <property type="entry name" value="SYNTHASE, PUTATIVE (JCVI)-RELATED"/>
    <property type="match status" value="1"/>
</dbReference>
<evidence type="ECO:0000256" key="6">
    <source>
        <dbReference type="ARBA" id="ARBA00023002"/>
    </source>
</evidence>
<dbReference type="InterPro" id="IPR056501">
    <property type="entry name" value="NAD-bd_HRPKS_sdrA"/>
</dbReference>
<proteinExistence type="predicted"/>
<dbReference type="SUPFAM" id="SSF53901">
    <property type="entry name" value="Thiolase-like"/>
    <property type="match status" value="1"/>
</dbReference>
<dbReference type="InterPro" id="IPR011032">
    <property type="entry name" value="GroES-like_sf"/>
</dbReference>
<dbReference type="InterPro" id="IPR036291">
    <property type="entry name" value="NAD(P)-bd_dom_sf"/>
</dbReference>
<reference evidence="13" key="1">
    <citation type="journal article" date="2020" name="Stud. Mycol.">
        <title>101 Dothideomycetes genomes: a test case for predicting lifestyles and emergence of pathogens.</title>
        <authorList>
            <person name="Haridas S."/>
            <person name="Albert R."/>
            <person name="Binder M."/>
            <person name="Bloem J."/>
            <person name="Labutti K."/>
            <person name="Salamov A."/>
            <person name="Andreopoulos B."/>
            <person name="Baker S."/>
            <person name="Barry K."/>
            <person name="Bills G."/>
            <person name="Bluhm B."/>
            <person name="Cannon C."/>
            <person name="Castanera R."/>
            <person name="Culley D."/>
            <person name="Daum C."/>
            <person name="Ezra D."/>
            <person name="Gonzalez J."/>
            <person name="Henrissat B."/>
            <person name="Kuo A."/>
            <person name="Liang C."/>
            <person name="Lipzen A."/>
            <person name="Lutzoni F."/>
            <person name="Magnuson J."/>
            <person name="Mondo S."/>
            <person name="Nolan M."/>
            <person name="Ohm R."/>
            <person name="Pangilinan J."/>
            <person name="Park H.-J."/>
            <person name="Ramirez L."/>
            <person name="Alfaro M."/>
            <person name="Sun H."/>
            <person name="Tritt A."/>
            <person name="Yoshinaga Y."/>
            <person name="Zwiers L.-H."/>
            <person name="Turgeon B."/>
            <person name="Goodwin S."/>
            <person name="Spatafora J."/>
            <person name="Crous P."/>
            <person name="Grigoriev I."/>
        </authorList>
    </citation>
    <scope>NUCLEOTIDE SEQUENCE</scope>
    <source>
        <strain evidence="13">CBS 161.51</strain>
    </source>
</reference>
<dbReference type="PANTHER" id="PTHR43775">
    <property type="entry name" value="FATTY ACID SYNTHASE"/>
    <property type="match status" value="1"/>
</dbReference>
<feature type="region of interest" description="Disordered" evidence="10">
    <location>
        <begin position="1"/>
        <end position="57"/>
    </location>
</feature>
<dbReference type="Pfam" id="PF13602">
    <property type="entry name" value="ADH_zinc_N_2"/>
    <property type="match status" value="1"/>
</dbReference>
<dbReference type="GO" id="GO:0006633">
    <property type="term" value="P:fatty acid biosynthetic process"/>
    <property type="evidence" value="ECO:0007669"/>
    <property type="project" value="TreeGrafter"/>
</dbReference>
<sequence>MTGHAARQNSYHANGFHESDAPHTNGFQTNGITSSQPNGTQTNGSGHHDAQFDDTVTPPPIAIVGMALRLPGGVSSPESLWDLLINKRDGRSRIPSNRYNVEAFHGPRTRKGEVASQHGYFLEDSFEHLDASFFAMSKAEISQLDPQQKLLLEVVYECMESAGQSNWRGSKVGCYVGVFGEDWLDLCNKDTQSFDMYRISGTGDFAISNRISYEYDLKGPSMTIRTGCSSALVGLDEACQALANGHCTSAIVAGTNIIISPTMTQHMTQQGVLSSEGSCKTFDAAADGYARGEAINAVYIKRLDHAIRDGDPIRAVIRSTFQNCDGKTAGLTNPSSQAHEDMMRTAYRIAQLPVSRTAYVECHGTGTAVGDPLETIAIGNVFEGSGVYIGSVKPNVGHSEGASGITSLIKAVLALENRTIPPNIKFSTPNTKIPFKEANLKVPLEPIPWPVDRAERVSVNSFGIGGTNAHTPSTPRLFALSANTSESLRRRVTNIQDYLDSHSDATDNIAHTLALRREHLPYRAFGIVSNKDPVKFSNFHKVPRNAPAVNFVFTGQGAQWARMGVELMEDFPRFREDILYLDSVLHALPNGPEWSIQDELAAGKGTSRINDAEFSQPLCTALQIALANLLATWGIFPAAVVGHSSGEIAAAYASKAITAEAAIIIAYYRGEVTKTNTRKGAMAAVGLGREKVAKFLVNGVVIACENSPKSVTLSGDTDQLDRVLEVLKQEQPDVFCRLLRVEMAYHSHHMAEFGEQYLSLMAPHVHSNAPTVKFYSSVYGKAISDAGKLDATYWKANMENPVLFFNAISSILSATKCEPNIFLEVGPHSALAGPLRQIFQEKQLTPVPTYISTLARNENQVHSILSTAGHLFQQGILVDFAAINGPGEFLTDLPSYPWQHDTSYWKESRVTRNWRLRAFPHHELLGSRMLESSDIEPSWRNVLQLDNVPWLRDHKIVEDIVFPAAGYIAAVGEAVRQTTGSKDYSLRRLVVKSACVLQEGQAPELVTSLKPVALTESLESEWFDFTIASYDCAKWTRHCTGQARGGSTQLDTIRSVNAHPRAVHSNVWYPAMKKIGLNYGPRFQCLQDITAHPVHPVASANVQDSPELHESAYPIHPTVIDQTLQLFTVAISNGLARRLDKLAIPAVIGELYIGESGPSIAMEVEAHVTPKGAIHGSAVAMSDGKLVLSLTNSTFNPLEIDSSGPEKVDNLAAVRLEWKPEIEFLPAADLIHPRGNKSEAIILVEKVAVLCMIETSARIESLDIASEHLQKFRSWLDMEVTRMVNGDYHWIPEAKEWVALPSEERYKLLDQARTDASAQDDSESVVSVLQMVLDSCDDIFHDRISGIELLLPNNGLASIYTFYQDMVDFGDFFELLGHSQPTMRVLEVGAGTGGTTSWVLKALQSAEGVRLFSKYHYTDISAGFFPTAKEKFKQYTGLEYSVLDVSKDVAEQGFEPETYDIVIASNVLHATPSLQGTLTNVRNLLAPGGRLFLQELSPNLRWTNYIMGILPGWWLGEADHRTNEPYVSPARWNEELLAAGFSGVDSVVYDNAEPLQINANIISTAVKADIQPEKEISLLYHGEISPIAHKVAYQFVQEGYAVNWTTLDEEPISDATIIVLLDLDCPFLYSMSPEKWASIQSFFSRCSSHSNHITWVTKSAQVHCSNPSYGLLPGFARTLRSELSLDFSTFEVDTFSAEAWKALLNLSKGFEKRRKEETLNPEYEFHWISSNGKDESKGAVNTEARLEIGKYGMLGSLAWKNVDAKEALHGDEVEVQIRSVGLNFKDVLVSMGIVDGPKERLGLEGSGVVTRTAPGVENLRVGDRSVLIHSACGGVGIAAIQICRMLGAEIYASVGSEEKVQYLMGTFKVPRNRIFDSRSTSFLPSLMRETNNRGVDLVLNSLSGELLHASWKCVAPFGKMLEIGKRDFIGHAQLAMDIFEANRSFVGIDLAQLTLEKPQACQRLLEQCLCYYRQGVIEPIRPVKVFSATNVVDAFRYMQKGQHIGKIVINMPESTQELQAQPKSQEMNFSADASYLLVGGLGGLGRAVSTWMVDRGARSLVYLSRSAGTTAEDKTFFKELEAQGCEAVAVAGSVTSLEDVQRAIAVAQKPIAGIIQLSMVLRDQNFLQMTHENWETPLSSKVHGTWNLHRAFQDTKLNFFLLFSSLSGTVGQWGQSNYAAANTFLDSFVHYRHSLGLPASVIDVGVMEDVGYVSQNSAVLEMFRAYSMHGLKESDLLRAIEIAIRRSMPGAPTEGKYCNLGQLTIGLASTKSIVDPSNRVIWKNDVRMALYRNREPEKQSSPSTASEGLKDFLASVASTPAILDEIENVDFLTQEIGKRIRSFMIQSDDLVDVKMSLSDMGVDSLVSIEVRNWWRMGLGLDISVLEIMSAGSIKKLGAVAVDGLRAKYGPKDGPHPGLAMKAP</sequence>
<dbReference type="Pfam" id="PF02801">
    <property type="entry name" value="Ketoacyl-synt_C"/>
    <property type="match status" value="1"/>
</dbReference>
<dbReference type="InterPro" id="IPR014031">
    <property type="entry name" value="Ketoacyl_synth_C"/>
</dbReference>
<keyword evidence="2" id="KW-0597">Phosphoprotein</keyword>
<dbReference type="InterPro" id="IPR016039">
    <property type="entry name" value="Thiolase-like"/>
</dbReference>
<keyword evidence="7" id="KW-0511">Multifunctional enzyme</keyword>
<dbReference type="InterPro" id="IPR020841">
    <property type="entry name" value="PKS_Beta-ketoAc_synthase_dom"/>
</dbReference>
<protein>
    <submittedName>
        <fullName evidence="13">Putative polyketide synthase</fullName>
    </submittedName>
</protein>
<dbReference type="InterPro" id="IPR049900">
    <property type="entry name" value="PKS_mFAS_DH"/>
</dbReference>
<dbReference type="SMART" id="SM00823">
    <property type="entry name" value="PKS_PP"/>
    <property type="match status" value="1"/>
</dbReference>
<dbReference type="GO" id="GO:0008168">
    <property type="term" value="F:methyltransferase activity"/>
    <property type="evidence" value="ECO:0007669"/>
    <property type="project" value="UniProtKB-KW"/>
</dbReference>
<dbReference type="SMART" id="SM00826">
    <property type="entry name" value="PKS_DH"/>
    <property type="match status" value="1"/>
</dbReference>
<dbReference type="Gene3D" id="3.10.129.110">
    <property type="entry name" value="Polyketide synthase dehydratase"/>
    <property type="match status" value="1"/>
</dbReference>
<dbReference type="GO" id="GO:0004312">
    <property type="term" value="F:fatty acid synthase activity"/>
    <property type="evidence" value="ECO:0007669"/>
    <property type="project" value="TreeGrafter"/>
</dbReference>
<keyword evidence="14" id="KW-1185">Reference proteome</keyword>
<feature type="domain" description="Ketosynthase family 3 (KS3)" evidence="11">
    <location>
        <begin position="58"/>
        <end position="475"/>
    </location>
</feature>
<dbReference type="SMART" id="SM00829">
    <property type="entry name" value="PKS_ER"/>
    <property type="match status" value="1"/>
</dbReference>
<evidence type="ECO:0000256" key="4">
    <source>
        <dbReference type="ARBA" id="ARBA00022679"/>
    </source>
</evidence>
<dbReference type="Gene3D" id="3.40.47.10">
    <property type="match status" value="1"/>
</dbReference>
<dbReference type="Pfam" id="PF14765">
    <property type="entry name" value="PS-DH"/>
    <property type="match status" value="1"/>
</dbReference>
<dbReference type="InterPro" id="IPR020807">
    <property type="entry name" value="PKS_DH"/>
</dbReference>
<keyword evidence="8" id="KW-0012">Acyltransferase</keyword>
<evidence type="ECO:0000256" key="1">
    <source>
        <dbReference type="ARBA" id="ARBA00022450"/>
    </source>
</evidence>
<dbReference type="SMART" id="SM00827">
    <property type="entry name" value="PKS_AT"/>
    <property type="match status" value="1"/>
</dbReference>
<dbReference type="SUPFAM" id="SSF50129">
    <property type="entry name" value="GroES-like"/>
    <property type="match status" value="1"/>
</dbReference>
<dbReference type="GO" id="GO:0044550">
    <property type="term" value="P:secondary metabolite biosynthetic process"/>
    <property type="evidence" value="ECO:0007669"/>
    <property type="project" value="TreeGrafter"/>
</dbReference>
<dbReference type="InterPro" id="IPR049551">
    <property type="entry name" value="PKS_DH_C"/>
</dbReference>
<dbReference type="OrthoDB" id="329835at2759"/>
<dbReference type="Pfam" id="PF08242">
    <property type="entry name" value="Methyltransf_12"/>
    <property type="match status" value="1"/>
</dbReference>
<keyword evidence="1" id="KW-0596">Phosphopantetheine</keyword>
<dbReference type="InterPro" id="IPR032821">
    <property type="entry name" value="PKS_assoc"/>
</dbReference>
<keyword evidence="6" id="KW-0560">Oxidoreductase</keyword>
<evidence type="ECO:0000256" key="9">
    <source>
        <dbReference type="PROSITE-ProRule" id="PRU01363"/>
    </source>
</evidence>
<dbReference type="CDD" id="cd02440">
    <property type="entry name" value="AdoMet_MTases"/>
    <property type="match status" value="1"/>
</dbReference>
<dbReference type="InterPro" id="IPR014043">
    <property type="entry name" value="Acyl_transferase_dom"/>
</dbReference>
<dbReference type="CDD" id="cd05195">
    <property type="entry name" value="enoyl_red"/>
    <property type="match status" value="1"/>
</dbReference>
<dbReference type="Gene3D" id="3.40.50.150">
    <property type="entry name" value="Vaccinia Virus protein VP39"/>
    <property type="match status" value="1"/>
</dbReference>
<dbReference type="PROSITE" id="PS52004">
    <property type="entry name" value="KS3_2"/>
    <property type="match status" value="1"/>
</dbReference>
<evidence type="ECO:0000256" key="5">
    <source>
        <dbReference type="ARBA" id="ARBA00022857"/>
    </source>
</evidence>
<dbReference type="GO" id="GO:0031177">
    <property type="term" value="F:phosphopantetheine binding"/>
    <property type="evidence" value="ECO:0007669"/>
    <property type="project" value="InterPro"/>
</dbReference>
<feature type="active site" description="Proton donor; for dehydratase activity" evidence="9">
    <location>
        <position position="1121"/>
    </location>
</feature>
<dbReference type="SMART" id="SM00822">
    <property type="entry name" value="PKS_KR"/>
    <property type="match status" value="1"/>
</dbReference>
<evidence type="ECO:0000256" key="2">
    <source>
        <dbReference type="ARBA" id="ARBA00022553"/>
    </source>
</evidence>
<dbReference type="SUPFAM" id="SSF47336">
    <property type="entry name" value="ACP-like"/>
    <property type="match status" value="1"/>
</dbReference>